<dbReference type="GO" id="GO:0043138">
    <property type="term" value="F:3'-5' DNA helicase activity"/>
    <property type="evidence" value="ECO:0007669"/>
    <property type="project" value="UniProtKB-EC"/>
</dbReference>
<evidence type="ECO:0000256" key="5">
    <source>
        <dbReference type="ARBA" id="ARBA00022840"/>
    </source>
</evidence>
<dbReference type="Gene3D" id="3.40.50.300">
    <property type="entry name" value="P-loop containing nucleotide triphosphate hydrolases"/>
    <property type="match status" value="2"/>
</dbReference>
<evidence type="ECO:0000256" key="10">
    <source>
        <dbReference type="ARBA" id="ARBA00048988"/>
    </source>
</evidence>
<dbReference type="GO" id="GO:0003676">
    <property type="term" value="F:nucleic acid binding"/>
    <property type="evidence" value="ECO:0007669"/>
    <property type="project" value="InterPro"/>
</dbReference>
<name>A0A1Y3B674_EURMA</name>
<dbReference type="InterPro" id="IPR014001">
    <property type="entry name" value="Helicase_ATP-bd"/>
</dbReference>
<evidence type="ECO:0000256" key="6">
    <source>
        <dbReference type="ARBA" id="ARBA00023235"/>
    </source>
</evidence>
<keyword evidence="6" id="KW-0413">Isomerase</keyword>
<dbReference type="Pfam" id="PF00270">
    <property type="entry name" value="DEAD"/>
    <property type="match status" value="1"/>
</dbReference>
<dbReference type="GO" id="GO:0051321">
    <property type="term" value="P:meiotic cell cycle"/>
    <property type="evidence" value="ECO:0007669"/>
    <property type="project" value="UniProtKB-KW"/>
</dbReference>
<evidence type="ECO:0000313" key="13">
    <source>
        <dbReference type="EMBL" id="OTF75458.1"/>
    </source>
</evidence>
<dbReference type="Proteomes" id="UP000194236">
    <property type="component" value="Unassembled WGS sequence"/>
</dbReference>
<dbReference type="InterPro" id="IPR057842">
    <property type="entry name" value="WH_MER3"/>
</dbReference>
<organism evidence="13 14">
    <name type="scientific">Euroglyphus maynei</name>
    <name type="common">Mayne's house dust mite</name>
    <dbReference type="NCBI Taxonomy" id="6958"/>
    <lineage>
        <taxon>Eukaryota</taxon>
        <taxon>Metazoa</taxon>
        <taxon>Ecdysozoa</taxon>
        <taxon>Arthropoda</taxon>
        <taxon>Chelicerata</taxon>
        <taxon>Arachnida</taxon>
        <taxon>Acari</taxon>
        <taxon>Acariformes</taxon>
        <taxon>Sarcoptiformes</taxon>
        <taxon>Astigmata</taxon>
        <taxon>Psoroptidia</taxon>
        <taxon>Analgoidea</taxon>
        <taxon>Pyroglyphidae</taxon>
        <taxon>Pyroglyphinae</taxon>
        <taxon>Euroglyphus</taxon>
    </lineage>
</organism>
<evidence type="ECO:0000256" key="9">
    <source>
        <dbReference type="ARBA" id="ARBA00034808"/>
    </source>
</evidence>
<dbReference type="GO" id="GO:0005524">
    <property type="term" value="F:ATP binding"/>
    <property type="evidence" value="ECO:0007669"/>
    <property type="project" value="UniProtKB-KW"/>
</dbReference>
<comment type="catalytic activity">
    <reaction evidence="10">
        <text>ATP + H2O = ADP + phosphate + H(+)</text>
        <dbReference type="Rhea" id="RHEA:13065"/>
        <dbReference type="ChEBI" id="CHEBI:15377"/>
        <dbReference type="ChEBI" id="CHEBI:15378"/>
        <dbReference type="ChEBI" id="CHEBI:30616"/>
        <dbReference type="ChEBI" id="CHEBI:43474"/>
        <dbReference type="ChEBI" id="CHEBI:456216"/>
        <dbReference type="EC" id="5.6.2.4"/>
    </reaction>
</comment>
<evidence type="ECO:0000256" key="8">
    <source>
        <dbReference type="ARBA" id="ARBA00034617"/>
    </source>
</evidence>
<keyword evidence="2" id="KW-0547">Nucleotide-binding</keyword>
<dbReference type="OrthoDB" id="5575at2759"/>
<dbReference type="InterPro" id="IPR052247">
    <property type="entry name" value="Meiotic_Crossover_Helicase"/>
</dbReference>
<dbReference type="InterPro" id="IPR004179">
    <property type="entry name" value="Sec63-dom"/>
</dbReference>
<dbReference type="Pfam" id="PF02889">
    <property type="entry name" value="Sec63"/>
    <property type="match status" value="1"/>
</dbReference>
<feature type="domain" description="Helicase ATP-binding" evidence="11">
    <location>
        <begin position="1"/>
        <end position="207"/>
    </location>
</feature>
<dbReference type="InterPro" id="IPR036388">
    <property type="entry name" value="WH-like_DNA-bd_sf"/>
</dbReference>
<dbReference type="SMART" id="SM00487">
    <property type="entry name" value="DEXDc"/>
    <property type="match status" value="1"/>
</dbReference>
<sequence length="749" mass="86848">MRIFIKVICSPTASGKTVLLELAIVSELMRLESLNPSRPQYDQLHALYLAPLKAIVEEKCQEWQERFAKFGLKCFAMTGDTEIENYQKYLNEQHTQVNILLATPEKFDSIIRTHSESRSLLRLLDLIMIDEIHMLGDRNRGDLLEATITRLKFLRDNSNNIIKVLNRSDDDQQSKDRSRLRFVAISATAPNVEDLSIWLDPRNSLGIRVPPDWRPVKLNKLVIGIEPTGAAQTSDYRFDIQITYKLERLIREHSESKPTLIFCSTRRSVEFTAKILATSQNTYFESHQQHVQLFIELSRINQNANNIDTMYKMEFESFKNTDLKATLASGVAFYHSGMDPSDRRLLEHLFSMSVIPVLVSTSSLAMGVNLPAHLVVIKNTVQYEAGSQTEYDLSQILQMIGRAGRPQFDTNATAIIVTKQEKKAKYETLLDEETDIESNLFRSLIEQLMIEFVLKTVNNINLAIDWIYSTFLFIRIVQNPEYYRSSIVKGDYDGARPIILEWCQKQMHRLQMLGLITIKGDFMDPTQLARIVTRYSVSITTLEHLIEWSRTAYSLEELLEEMCCCTEISQDVILRTTDKRFLNELNKKIRFKYSDRFRTGSMKTNCLAQATFESLTIEQCLYEDLQRIIRSGQRVSKCFMEIFVYFFQHKPKMKTDEQPSRLHLQTLIAAARLLQAFSTRMWYDSPYVSRQLPKIGHAFSTLLVENGYTSFARLLESNPRQIEFHLKRKPPFGSILIEEVSRNNFSYIY</sequence>
<dbReference type="EMBL" id="MUJZ01041907">
    <property type="protein sequence ID" value="OTF75458.1"/>
    <property type="molecule type" value="Genomic_DNA"/>
</dbReference>
<dbReference type="PANTHER" id="PTHR47835:SF3">
    <property type="entry name" value="HELICASE FOR MEIOSIS 1"/>
    <property type="match status" value="1"/>
</dbReference>
<accession>A0A1Y3B674</accession>
<gene>
    <name evidence="13" type="ORF">BLA29_001484</name>
</gene>
<evidence type="ECO:0000313" key="14">
    <source>
        <dbReference type="Proteomes" id="UP000194236"/>
    </source>
</evidence>
<dbReference type="Pfam" id="PF00271">
    <property type="entry name" value="Helicase_C"/>
    <property type="match status" value="1"/>
</dbReference>
<keyword evidence="14" id="KW-1185">Reference proteome</keyword>
<dbReference type="AlphaFoldDB" id="A0A1Y3B674"/>
<keyword evidence="4 13" id="KW-0347">Helicase</keyword>
<evidence type="ECO:0000256" key="4">
    <source>
        <dbReference type="ARBA" id="ARBA00022806"/>
    </source>
</evidence>
<evidence type="ECO:0000256" key="1">
    <source>
        <dbReference type="ARBA" id="ARBA00010140"/>
    </source>
</evidence>
<dbReference type="SUPFAM" id="SSF52540">
    <property type="entry name" value="P-loop containing nucleoside triphosphate hydrolases"/>
    <property type="match status" value="1"/>
</dbReference>
<comment type="caution">
    <text evidence="13">The sequence shown here is derived from an EMBL/GenBank/DDBJ whole genome shotgun (WGS) entry which is preliminary data.</text>
</comment>
<dbReference type="PANTHER" id="PTHR47835">
    <property type="entry name" value="HFM1, ATP DEPENDENT DNA HELICASE HOMOLOG"/>
    <property type="match status" value="1"/>
</dbReference>
<evidence type="ECO:0000256" key="2">
    <source>
        <dbReference type="ARBA" id="ARBA00022741"/>
    </source>
</evidence>
<evidence type="ECO:0000259" key="11">
    <source>
        <dbReference type="PROSITE" id="PS51192"/>
    </source>
</evidence>
<comment type="catalytic activity">
    <reaction evidence="8">
        <text>Couples ATP hydrolysis with the unwinding of duplex DNA by translocating in the 3'-5' direction.</text>
        <dbReference type="EC" id="5.6.2.4"/>
    </reaction>
</comment>
<dbReference type="EC" id="5.6.2.4" evidence="9"/>
<evidence type="ECO:0000256" key="7">
    <source>
        <dbReference type="ARBA" id="ARBA00023254"/>
    </source>
</evidence>
<dbReference type="GO" id="GO:0016787">
    <property type="term" value="F:hydrolase activity"/>
    <property type="evidence" value="ECO:0007669"/>
    <property type="project" value="UniProtKB-KW"/>
</dbReference>
<dbReference type="InterPro" id="IPR027417">
    <property type="entry name" value="P-loop_NTPase"/>
</dbReference>
<dbReference type="SUPFAM" id="SSF158702">
    <property type="entry name" value="Sec63 N-terminal domain-like"/>
    <property type="match status" value="1"/>
</dbReference>
<protein>
    <recommendedName>
        <fullName evidence="9">DNA 3'-5' helicase</fullName>
        <ecNumber evidence="9">5.6.2.4</ecNumber>
    </recommendedName>
</protein>
<reference evidence="13 14" key="1">
    <citation type="submission" date="2017-03" db="EMBL/GenBank/DDBJ databases">
        <title>Genome Survey of Euroglyphus maynei.</title>
        <authorList>
            <person name="Arlian L.G."/>
            <person name="Morgan M.S."/>
            <person name="Rider S.D."/>
        </authorList>
    </citation>
    <scope>NUCLEOTIDE SEQUENCE [LARGE SCALE GENOMIC DNA]</scope>
    <source>
        <strain evidence="13">Arlian Lab</strain>
        <tissue evidence="13">Whole body</tissue>
    </source>
</reference>
<dbReference type="InterPro" id="IPR011545">
    <property type="entry name" value="DEAD/DEAH_box_helicase_dom"/>
</dbReference>
<keyword evidence="7" id="KW-0469">Meiosis</keyword>
<keyword evidence="3" id="KW-0378">Hydrolase</keyword>
<dbReference type="SMART" id="SM00490">
    <property type="entry name" value="HELICc"/>
    <property type="match status" value="1"/>
</dbReference>
<comment type="similarity">
    <text evidence="1">Belongs to the helicase family. SKI2 subfamily.</text>
</comment>
<feature type="domain" description="Helicase C-terminal" evidence="12">
    <location>
        <begin position="245"/>
        <end position="468"/>
    </location>
</feature>
<dbReference type="PROSITE" id="PS51192">
    <property type="entry name" value="HELICASE_ATP_BIND_1"/>
    <property type="match status" value="1"/>
</dbReference>
<evidence type="ECO:0000256" key="3">
    <source>
        <dbReference type="ARBA" id="ARBA00022801"/>
    </source>
</evidence>
<proteinExistence type="inferred from homology"/>
<dbReference type="Gene3D" id="1.10.3380.10">
    <property type="entry name" value="Sec63 N-terminal domain-like domain"/>
    <property type="match status" value="1"/>
</dbReference>
<dbReference type="SMART" id="SM00973">
    <property type="entry name" value="Sec63"/>
    <property type="match status" value="1"/>
</dbReference>
<evidence type="ECO:0000259" key="12">
    <source>
        <dbReference type="PROSITE" id="PS51194"/>
    </source>
</evidence>
<dbReference type="Pfam" id="PF23445">
    <property type="entry name" value="WHD_SNRNP200"/>
    <property type="match status" value="1"/>
</dbReference>
<dbReference type="InterPro" id="IPR001650">
    <property type="entry name" value="Helicase_C-like"/>
</dbReference>
<dbReference type="CDD" id="cd18795">
    <property type="entry name" value="SF2_C_Ski2"/>
    <property type="match status" value="1"/>
</dbReference>
<keyword evidence="5" id="KW-0067">ATP-binding</keyword>
<dbReference type="PROSITE" id="PS51194">
    <property type="entry name" value="HELICASE_CTER"/>
    <property type="match status" value="1"/>
</dbReference>
<dbReference type="Gene3D" id="1.10.10.10">
    <property type="entry name" value="Winged helix-like DNA-binding domain superfamily/Winged helix DNA-binding domain"/>
    <property type="match status" value="1"/>
</dbReference>